<dbReference type="SUPFAM" id="SSF52743">
    <property type="entry name" value="Subtilisin-like"/>
    <property type="match status" value="1"/>
</dbReference>
<dbReference type="OMA" id="VISMEID"/>
<dbReference type="Gene3D" id="3.50.30.30">
    <property type="match status" value="1"/>
</dbReference>
<dbReference type="STRING" id="71139.A0A059BST3"/>
<comment type="similarity">
    <text evidence="1">Belongs to the peptidase S8 family.</text>
</comment>
<dbReference type="Gene3D" id="3.40.50.200">
    <property type="entry name" value="Peptidase S8/S53 domain"/>
    <property type="match status" value="2"/>
</dbReference>
<dbReference type="InterPro" id="IPR036852">
    <property type="entry name" value="Peptidase_S8/S53_dom_sf"/>
</dbReference>
<dbReference type="GO" id="GO:0004252">
    <property type="term" value="F:serine-type endopeptidase activity"/>
    <property type="evidence" value="ECO:0000318"/>
    <property type="project" value="GO_Central"/>
</dbReference>
<evidence type="ECO:0000313" key="4">
    <source>
        <dbReference type="EMBL" id="KCW68720.1"/>
    </source>
</evidence>
<sequence length="391" mass="43357">MTVGAGTIDRSFVATSSLGNGLAIEGTSYFPENIYIADAQVYCGKDHPDEAKCRSSALQPKEIAGKLVFCDRDNKDGLDYQVYELKIKGAYSAILFGDGVTLNPQGYPIPAVFFPNSLETQIRDYVTRHNNAPVSMRFLRTQLNSTPVPQVADFSSRWADPVNPSILTPDILDPGVDILAAVAPKTPYMKVGPYDKSPAANKSPTMTTACTGDNTGTTLKYQKWLHAATPLDFGVGHVNPNNSMDPGFIYDLNLQDYIEFLCSLGYTEKQMSAVIRRGQWNCSQSNGDLNYPSFVTIFSNKTDSTKVKSFKRVLTNVGDDSSVYQAIVECPKEMKVTLQPSNLTFTHKHEKQNFHLIMKVDMSAPRVTYGYLKWVDQRNHVVSRPIVAISY</sequence>
<organism evidence="4">
    <name type="scientific">Eucalyptus grandis</name>
    <name type="common">Flooded gum</name>
    <dbReference type="NCBI Taxonomy" id="71139"/>
    <lineage>
        <taxon>Eukaryota</taxon>
        <taxon>Viridiplantae</taxon>
        <taxon>Streptophyta</taxon>
        <taxon>Embryophyta</taxon>
        <taxon>Tracheophyta</taxon>
        <taxon>Spermatophyta</taxon>
        <taxon>Magnoliopsida</taxon>
        <taxon>eudicotyledons</taxon>
        <taxon>Gunneridae</taxon>
        <taxon>Pentapetalae</taxon>
        <taxon>rosids</taxon>
        <taxon>malvids</taxon>
        <taxon>Myrtales</taxon>
        <taxon>Myrtaceae</taxon>
        <taxon>Myrtoideae</taxon>
        <taxon>Eucalypteae</taxon>
        <taxon>Eucalyptus</taxon>
    </lineage>
</organism>
<feature type="domain" description="Subtilisin-like protease fibronectin type-III" evidence="3">
    <location>
        <begin position="288"/>
        <end position="387"/>
    </location>
</feature>
<proteinExistence type="inferred from homology"/>
<dbReference type="InterPro" id="IPR041469">
    <property type="entry name" value="Subtilisin-like_FN3"/>
</dbReference>
<dbReference type="EMBL" id="KK198758">
    <property type="protein sequence ID" value="KCW68720.1"/>
    <property type="molecule type" value="Genomic_DNA"/>
</dbReference>
<evidence type="ECO:0000256" key="1">
    <source>
        <dbReference type="ARBA" id="ARBA00011073"/>
    </source>
</evidence>
<dbReference type="GO" id="GO:0005576">
    <property type="term" value="C:extracellular region"/>
    <property type="evidence" value="ECO:0000318"/>
    <property type="project" value="GO_Central"/>
</dbReference>
<protein>
    <recommendedName>
        <fullName evidence="3">Subtilisin-like protease fibronectin type-III domain-containing protein</fullName>
    </recommendedName>
</protein>
<keyword evidence="2" id="KW-0732">Signal</keyword>
<dbReference type="PANTHER" id="PTHR10795">
    <property type="entry name" value="PROPROTEIN CONVERTASE SUBTILISIN/KEXIN"/>
    <property type="match status" value="1"/>
</dbReference>
<gene>
    <name evidence="4" type="ORF">EUGRSUZ_F02324</name>
</gene>
<name>A0A059BST3_EUCGR</name>
<dbReference type="Pfam" id="PF17766">
    <property type="entry name" value="fn3_6"/>
    <property type="match status" value="1"/>
</dbReference>
<dbReference type="AlphaFoldDB" id="A0A059BST3"/>
<reference evidence="4" key="1">
    <citation type="submission" date="2013-07" db="EMBL/GenBank/DDBJ databases">
        <title>The genome of Eucalyptus grandis.</title>
        <authorList>
            <person name="Schmutz J."/>
            <person name="Hayes R."/>
            <person name="Myburg A."/>
            <person name="Tuskan G."/>
            <person name="Grattapaglia D."/>
            <person name="Rokhsar D.S."/>
        </authorList>
    </citation>
    <scope>NUCLEOTIDE SEQUENCE</scope>
    <source>
        <tissue evidence="4">Leaf extractions</tissue>
    </source>
</reference>
<dbReference type="Gene3D" id="2.60.40.2310">
    <property type="match status" value="1"/>
</dbReference>
<dbReference type="InterPro" id="IPR045051">
    <property type="entry name" value="SBT"/>
</dbReference>
<evidence type="ECO:0000256" key="2">
    <source>
        <dbReference type="ARBA" id="ARBA00022729"/>
    </source>
</evidence>
<accession>A0A059BST3</accession>
<dbReference type="CDD" id="cd02120">
    <property type="entry name" value="PA_subtilisin_like"/>
    <property type="match status" value="1"/>
</dbReference>
<evidence type="ECO:0000259" key="3">
    <source>
        <dbReference type="Pfam" id="PF17766"/>
    </source>
</evidence>
<dbReference type="Gramene" id="KCW68720">
    <property type="protein sequence ID" value="KCW68720"/>
    <property type="gene ID" value="EUGRSUZ_F02324"/>
</dbReference>
<dbReference type="InParanoid" id="A0A059BST3"/>
<dbReference type="GO" id="GO:0006508">
    <property type="term" value="P:proteolysis"/>
    <property type="evidence" value="ECO:0007669"/>
    <property type="project" value="InterPro"/>
</dbReference>